<keyword evidence="16" id="KW-1185">Reference proteome</keyword>
<dbReference type="SMART" id="SM00091">
    <property type="entry name" value="PAS"/>
    <property type="match status" value="1"/>
</dbReference>
<keyword evidence="11" id="KW-0472">Membrane</keyword>
<comment type="caution">
    <text evidence="15">The sequence shown here is derived from an EMBL/GenBank/DDBJ whole genome shotgun (WGS) entry which is preliminary data.</text>
</comment>
<feature type="domain" description="HAMP" evidence="14">
    <location>
        <begin position="329"/>
        <end position="381"/>
    </location>
</feature>
<keyword evidence="11" id="KW-1133">Transmembrane helix</keyword>
<name>A0A5D3WJD8_9BACT</name>
<evidence type="ECO:0000256" key="8">
    <source>
        <dbReference type="ARBA" id="ARBA00022840"/>
    </source>
</evidence>
<keyword evidence="5" id="KW-0808">Transferase</keyword>
<dbReference type="InterPro" id="IPR005467">
    <property type="entry name" value="His_kinase_dom"/>
</dbReference>
<protein>
    <recommendedName>
        <fullName evidence="3">histidine kinase</fullName>
        <ecNumber evidence="3">2.7.13.3</ecNumber>
    </recommendedName>
</protein>
<evidence type="ECO:0000259" key="14">
    <source>
        <dbReference type="PROSITE" id="PS50885"/>
    </source>
</evidence>
<evidence type="ECO:0000259" key="12">
    <source>
        <dbReference type="PROSITE" id="PS50109"/>
    </source>
</evidence>
<dbReference type="GO" id="GO:0006355">
    <property type="term" value="P:regulation of DNA-templated transcription"/>
    <property type="evidence" value="ECO:0007669"/>
    <property type="project" value="InterPro"/>
</dbReference>
<dbReference type="RefSeq" id="WP_148896138.1">
    <property type="nucleotide sequence ID" value="NZ_VNIB01000007.1"/>
</dbReference>
<dbReference type="PROSITE" id="PS50885">
    <property type="entry name" value="HAMP"/>
    <property type="match status" value="1"/>
</dbReference>
<dbReference type="SMART" id="SM00304">
    <property type="entry name" value="HAMP"/>
    <property type="match status" value="1"/>
</dbReference>
<dbReference type="Pfam" id="PF02518">
    <property type="entry name" value="HATPase_c"/>
    <property type="match status" value="1"/>
</dbReference>
<reference evidence="15 16" key="1">
    <citation type="submission" date="2019-07" db="EMBL/GenBank/DDBJ databases">
        <title>Genomic Encyclopedia of Type Strains, Phase IV (KMG-IV): sequencing the most valuable type-strain genomes for metagenomic binning, comparative biology and taxonomic classification.</title>
        <authorList>
            <person name="Goeker M."/>
        </authorList>
    </citation>
    <scope>NUCLEOTIDE SEQUENCE [LARGE SCALE GENOMIC DNA]</scope>
    <source>
        <strain evidence="15 16">SS015</strain>
    </source>
</reference>
<keyword evidence="6" id="KW-0547">Nucleotide-binding</keyword>
<dbReference type="InterPro" id="IPR017232">
    <property type="entry name" value="NtrY"/>
</dbReference>
<evidence type="ECO:0000313" key="16">
    <source>
        <dbReference type="Proteomes" id="UP000324159"/>
    </source>
</evidence>
<dbReference type="Pfam" id="PF00989">
    <property type="entry name" value="PAS"/>
    <property type="match status" value="1"/>
</dbReference>
<dbReference type="SUPFAM" id="SSF47384">
    <property type="entry name" value="Homodimeric domain of signal transducing histidine kinase"/>
    <property type="match status" value="1"/>
</dbReference>
<dbReference type="SMART" id="SM00387">
    <property type="entry name" value="HATPase_c"/>
    <property type="match status" value="1"/>
</dbReference>
<dbReference type="SUPFAM" id="SSF158472">
    <property type="entry name" value="HAMP domain-like"/>
    <property type="match status" value="1"/>
</dbReference>
<sequence length="748" mass="84977">MNQGDQDKTRKSELRKRRREWLLVLVVVALVIVFSRFETELFQFTSSIPLSNTVLVLALININILLIILFLFLVFRNLFKLIIERRRNVPGAHLRSKLVLSFVAFSLIPTMVLFMVSAGFISTTIENWFNTQIETSLQESLEVAQTYYRNSASNALYYADQLAATIKEQKLLNESNLPRLEALIIQKQKEYNLGVVEVFSATYEELVRASNPHIPAAEFTNPDSEAIREALQGKRITRITPIGKADLIRGIVPIYSNFNPEDIVGAVVVNYYVPYSLVSKMKEISTSYEQYKGTKFLKSKIQQGYVIVLLLIALVILFLATWFGFYLARGITGPLQDLAEATERVAAGDLELQLTARTDDEVGSLVQSFNKMTQDLKQHQQALRRTNLELSQSNLELEQRRRYMEIVLSNVTAGVISINKNGAITTINKSATRLLRINPHNIIGRNFREVVGPTYLPIIKDFLRELVHSGKDSIRKQLSLQIQDQRLTLLVNMTTLRDENGEFMGTVVVFDDLTQLIKAQRMAAWREVARRIAHEIKNPLTPVQLSAQRLRRRYLDRFGEDDTVFDECTRMIIKQVDELKTLVNEFSNFARMPASNPTPNDLNEIISETLVLYQEGHKEIDFNFRPDPSLPIFNLDREQIKRVLINLLDNAIDAMNGKGRIDISSHYSPDLKMATMEVADSGSGIREADKARLFEPYFSTKKSGTGLGLAIVATIISDHNGYIRVKDNTPRGTRFVVELPVSEKQPAA</sequence>
<dbReference type="Pfam" id="PF00672">
    <property type="entry name" value="HAMP"/>
    <property type="match status" value="1"/>
</dbReference>
<dbReference type="NCBIfam" id="TIGR00229">
    <property type="entry name" value="sensory_box"/>
    <property type="match status" value="1"/>
</dbReference>
<dbReference type="PROSITE" id="PS50109">
    <property type="entry name" value="HIS_KIN"/>
    <property type="match status" value="1"/>
</dbReference>
<dbReference type="GO" id="GO:0000155">
    <property type="term" value="F:phosphorelay sensor kinase activity"/>
    <property type="evidence" value="ECO:0007669"/>
    <property type="project" value="InterPro"/>
</dbReference>
<evidence type="ECO:0000256" key="1">
    <source>
        <dbReference type="ARBA" id="ARBA00000085"/>
    </source>
</evidence>
<dbReference type="GO" id="GO:0005524">
    <property type="term" value="F:ATP binding"/>
    <property type="evidence" value="ECO:0007669"/>
    <property type="project" value="UniProtKB-KW"/>
</dbReference>
<dbReference type="Proteomes" id="UP000324159">
    <property type="component" value="Unassembled WGS sequence"/>
</dbReference>
<dbReference type="PANTHER" id="PTHR43065">
    <property type="entry name" value="SENSOR HISTIDINE KINASE"/>
    <property type="match status" value="1"/>
</dbReference>
<dbReference type="Gene3D" id="6.10.340.10">
    <property type="match status" value="1"/>
</dbReference>
<dbReference type="PROSITE" id="PS50112">
    <property type="entry name" value="PAS"/>
    <property type="match status" value="1"/>
</dbReference>
<feature type="transmembrane region" description="Helical" evidence="11">
    <location>
        <begin position="99"/>
        <end position="121"/>
    </location>
</feature>
<dbReference type="Gene3D" id="3.30.450.20">
    <property type="entry name" value="PAS domain"/>
    <property type="match status" value="1"/>
</dbReference>
<evidence type="ECO:0000256" key="5">
    <source>
        <dbReference type="ARBA" id="ARBA00022679"/>
    </source>
</evidence>
<evidence type="ECO:0000256" key="11">
    <source>
        <dbReference type="SAM" id="Phobius"/>
    </source>
</evidence>
<proteinExistence type="predicted"/>
<dbReference type="InterPro" id="IPR036890">
    <property type="entry name" value="HATPase_C_sf"/>
</dbReference>
<dbReference type="CDD" id="cd00130">
    <property type="entry name" value="PAS"/>
    <property type="match status" value="1"/>
</dbReference>
<dbReference type="PANTHER" id="PTHR43065:SF42">
    <property type="entry name" value="TWO-COMPONENT SENSOR PPRA"/>
    <property type="match status" value="1"/>
</dbReference>
<evidence type="ECO:0000256" key="9">
    <source>
        <dbReference type="ARBA" id="ARBA00023012"/>
    </source>
</evidence>
<dbReference type="InterPro" id="IPR003661">
    <property type="entry name" value="HisK_dim/P_dom"/>
</dbReference>
<evidence type="ECO:0000256" key="4">
    <source>
        <dbReference type="ARBA" id="ARBA00022553"/>
    </source>
</evidence>
<dbReference type="SMART" id="SM00388">
    <property type="entry name" value="HisKA"/>
    <property type="match status" value="1"/>
</dbReference>
<feature type="transmembrane region" description="Helical" evidence="11">
    <location>
        <begin position="305"/>
        <end position="328"/>
    </location>
</feature>
<feature type="transmembrane region" description="Helical" evidence="11">
    <location>
        <begin position="57"/>
        <end position="79"/>
    </location>
</feature>
<keyword evidence="4" id="KW-0597">Phosphoprotein</keyword>
<keyword evidence="7 15" id="KW-0418">Kinase</keyword>
<organism evidence="15 16">
    <name type="scientific">Geothermobacter ehrlichii</name>
    <dbReference type="NCBI Taxonomy" id="213224"/>
    <lineage>
        <taxon>Bacteria</taxon>
        <taxon>Pseudomonadati</taxon>
        <taxon>Thermodesulfobacteriota</taxon>
        <taxon>Desulfuromonadia</taxon>
        <taxon>Desulfuromonadales</taxon>
        <taxon>Geothermobacteraceae</taxon>
        <taxon>Geothermobacter</taxon>
    </lineage>
</organism>
<evidence type="ECO:0000256" key="6">
    <source>
        <dbReference type="ARBA" id="ARBA00022741"/>
    </source>
</evidence>
<keyword evidence="10" id="KW-0175">Coiled coil</keyword>
<evidence type="ECO:0000256" key="2">
    <source>
        <dbReference type="ARBA" id="ARBA00004370"/>
    </source>
</evidence>
<evidence type="ECO:0000256" key="3">
    <source>
        <dbReference type="ARBA" id="ARBA00012438"/>
    </source>
</evidence>
<feature type="domain" description="PAS" evidence="13">
    <location>
        <begin position="400"/>
        <end position="470"/>
    </location>
</feature>
<dbReference type="PRINTS" id="PR00344">
    <property type="entry name" value="BCTRLSENSOR"/>
</dbReference>
<dbReference type="AlphaFoldDB" id="A0A5D3WJD8"/>
<dbReference type="Gene3D" id="1.10.287.130">
    <property type="match status" value="1"/>
</dbReference>
<keyword evidence="8" id="KW-0067">ATP-binding</keyword>
<evidence type="ECO:0000259" key="13">
    <source>
        <dbReference type="PROSITE" id="PS50112"/>
    </source>
</evidence>
<dbReference type="PIRSF" id="PIRSF037532">
    <property type="entry name" value="STHK_NtrY"/>
    <property type="match status" value="1"/>
</dbReference>
<dbReference type="Pfam" id="PF00512">
    <property type="entry name" value="HisKA"/>
    <property type="match status" value="1"/>
</dbReference>
<keyword evidence="9" id="KW-0902">Two-component regulatory system</keyword>
<dbReference type="InterPro" id="IPR013767">
    <property type="entry name" value="PAS_fold"/>
</dbReference>
<dbReference type="InterPro" id="IPR000014">
    <property type="entry name" value="PAS"/>
</dbReference>
<dbReference type="InterPro" id="IPR035965">
    <property type="entry name" value="PAS-like_dom_sf"/>
</dbReference>
<dbReference type="SUPFAM" id="SSF55785">
    <property type="entry name" value="PYP-like sensor domain (PAS domain)"/>
    <property type="match status" value="1"/>
</dbReference>
<keyword evidence="11" id="KW-0812">Transmembrane</keyword>
<dbReference type="EC" id="2.7.13.3" evidence="3"/>
<dbReference type="OrthoDB" id="9781147at2"/>
<evidence type="ECO:0000256" key="10">
    <source>
        <dbReference type="SAM" id="Coils"/>
    </source>
</evidence>
<dbReference type="InterPro" id="IPR036097">
    <property type="entry name" value="HisK_dim/P_sf"/>
</dbReference>
<comment type="catalytic activity">
    <reaction evidence="1">
        <text>ATP + protein L-histidine = ADP + protein N-phospho-L-histidine.</text>
        <dbReference type="EC" id="2.7.13.3"/>
    </reaction>
</comment>
<evidence type="ECO:0000313" key="15">
    <source>
        <dbReference type="EMBL" id="TYO98308.1"/>
    </source>
</evidence>
<comment type="subcellular location">
    <subcellularLocation>
        <location evidence="2">Membrane</location>
    </subcellularLocation>
</comment>
<dbReference type="GO" id="GO:0016020">
    <property type="term" value="C:membrane"/>
    <property type="evidence" value="ECO:0007669"/>
    <property type="project" value="UniProtKB-SubCell"/>
</dbReference>
<dbReference type="InterPro" id="IPR004358">
    <property type="entry name" value="Sig_transdc_His_kin-like_C"/>
</dbReference>
<accession>A0A5D3WJD8</accession>
<feature type="domain" description="Histidine kinase" evidence="12">
    <location>
        <begin position="531"/>
        <end position="743"/>
    </location>
</feature>
<dbReference type="CDD" id="cd00082">
    <property type="entry name" value="HisKA"/>
    <property type="match status" value="1"/>
</dbReference>
<feature type="transmembrane region" description="Helical" evidence="11">
    <location>
        <begin position="21"/>
        <end position="37"/>
    </location>
</feature>
<dbReference type="CDD" id="cd06225">
    <property type="entry name" value="HAMP"/>
    <property type="match status" value="1"/>
</dbReference>
<evidence type="ECO:0000256" key="7">
    <source>
        <dbReference type="ARBA" id="ARBA00022777"/>
    </source>
</evidence>
<dbReference type="Gene3D" id="3.30.565.10">
    <property type="entry name" value="Histidine kinase-like ATPase, C-terminal domain"/>
    <property type="match status" value="1"/>
</dbReference>
<dbReference type="SUPFAM" id="SSF55874">
    <property type="entry name" value="ATPase domain of HSP90 chaperone/DNA topoisomerase II/histidine kinase"/>
    <property type="match status" value="1"/>
</dbReference>
<feature type="coiled-coil region" evidence="10">
    <location>
        <begin position="369"/>
        <end position="396"/>
    </location>
</feature>
<dbReference type="InterPro" id="IPR003594">
    <property type="entry name" value="HATPase_dom"/>
</dbReference>
<dbReference type="EMBL" id="VNIB01000007">
    <property type="protein sequence ID" value="TYO98308.1"/>
    <property type="molecule type" value="Genomic_DNA"/>
</dbReference>
<dbReference type="InterPro" id="IPR003660">
    <property type="entry name" value="HAMP_dom"/>
</dbReference>
<gene>
    <name evidence="15" type="ORF">EDC39_107103</name>
</gene>